<accession>A0A645F2R2</accession>
<sequence length="48" mass="5604">MTVHSGQVYNHIALPYEIIQLTGIFKKLFMEINPLKFIWIQTQGVIQT</sequence>
<protein>
    <submittedName>
        <fullName evidence="1">Uncharacterized protein</fullName>
    </submittedName>
</protein>
<proteinExistence type="predicted"/>
<organism evidence="1">
    <name type="scientific">bioreactor metagenome</name>
    <dbReference type="NCBI Taxonomy" id="1076179"/>
    <lineage>
        <taxon>unclassified sequences</taxon>
        <taxon>metagenomes</taxon>
        <taxon>ecological metagenomes</taxon>
    </lineage>
</organism>
<evidence type="ECO:0000313" key="1">
    <source>
        <dbReference type="EMBL" id="MPN08541.1"/>
    </source>
</evidence>
<gene>
    <name evidence="1" type="ORF">SDC9_155824</name>
</gene>
<comment type="caution">
    <text evidence="1">The sequence shown here is derived from an EMBL/GenBank/DDBJ whole genome shotgun (WGS) entry which is preliminary data.</text>
</comment>
<dbReference type="EMBL" id="VSSQ01054596">
    <property type="protein sequence ID" value="MPN08541.1"/>
    <property type="molecule type" value="Genomic_DNA"/>
</dbReference>
<reference evidence="1" key="1">
    <citation type="submission" date="2019-08" db="EMBL/GenBank/DDBJ databases">
        <authorList>
            <person name="Kucharzyk K."/>
            <person name="Murdoch R.W."/>
            <person name="Higgins S."/>
            <person name="Loffler F."/>
        </authorList>
    </citation>
    <scope>NUCLEOTIDE SEQUENCE</scope>
</reference>
<dbReference type="AlphaFoldDB" id="A0A645F2R2"/>
<name>A0A645F2R2_9ZZZZ</name>